<dbReference type="PRINTS" id="PR00463">
    <property type="entry name" value="EP450I"/>
</dbReference>
<dbReference type="GO" id="GO:0020037">
    <property type="term" value="F:heme binding"/>
    <property type="evidence" value="ECO:0007669"/>
    <property type="project" value="InterPro"/>
</dbReference>
<reference evidence="10 11" key="1">
    <citation type="journal article" date="2019" name="Nat. Ecol. Evol.">
        <title>Megaphylogeny resolves global patterns of mushroom evolution.</title>
        <authorList>
            <person name="Varga T."/>
            <person name="Krizsan K."/>
            <person name="Foldi C."/>
            <person name="Dima B."/>
            <person name="Sanchez-Garcia M."/>
            <person name="Sanchez-Ramirez S."/>
            <person name="Szollosi G.J."/>
            <person name="Szarkandi J.G."/>
            <person name="Papp V."/>
            <person name="Albert L."/>
            <person name="Andreopoulos W."/>
            <person name="Angelini C."/>
            <person name="Antonin V."/>
            <person name="Barry K.W."/>
            <person name="Bougher N.L."/>
            <person name="Buchanan P."/>
            <person name="Buyck B."/>
            <person name="Bense V."/>
            <person name="Catcheside P."/>
            <person name="Chovatia M."/>
            <person name="Cooper J."/>
            <person name="Damon W."/>
            <person name="Desjardin D."/>
            <person name="Finy P."/>
            <person name="Geml J."/>
            <person name="Haridas S."/>
            <person name="Hughes K."/>
            <person name="Justo A."/>
            <person name="Karasinski D."/>
            <person name="Kautmanova I."/>
            <person name="Kiss B."/>
            <person name="Kocsube S."/>
            <person name="Kotiranta H."/>
            <person name="LaButti K.M."/>
            <person name="Lechner B.E."/>
            <person name="Liimatainen K."/>
            <person name="Lipzen A."/>
            <person name="Lukacs Z."/>
            <person name="Mihaltcheva S."/>
            <person name="Morgado L.N."/>
            <person name="Niskanen T."/>
            <person name="Noordeloos M.E."/>
            <person name="Ohm R.A."/>
            <person name="Ortiz-Santana B."/>
            <person name="Ovrebo C."/>
            <person name="Racz N."/>
            <person name="Riley R."/>
            <person name="Savchenko A."/>
            <person name="Shiryaev A."/>
            <person name="Soop K."/>
            <person name="Spirin V."/>
            <person name="Szebenyi C."/>
            <person name="Tomsovsky M."/>
            <person name="Tulloss R.E."/>
            <person name="Uehling J."/>
            <person name="Grigoriev I.V."/>
            <person name="Vagvolgyi C."/>
            <person name="Papp T."/>
            <person name="Martin F.M."/>
            <person name="Miettinen O."/>
            <person name="Hibbett D.S."/>
            <person name="Nagy L.G."/>
        </authorList>
    </citation>
    <scope>NUCLEOTIDE SEQUENCE [LARGE SCALE GENOMIC DNA]</scope>
    <source>
        <strain evidence="10 11">CBS 309.79</strain>
    </source>
</reference>
<evidence type="ECO:0000256" key="4">
    <source>
        <dbReference type="ARBA" id="ARBA00022723"/>
    </source>
</evidence>
<evidence type="ECO:0000256" key="7">
    <source>
        <dbReference type="ARBA" id="ARBA00023033"/>
    </source>
</evidence>
<dbReference type="GO" id="GO:0005506">
    <property type="term" value="F:iron ion binding"/>
    <property type="evidence" value="ECO:0007669"/>
    <property type="project" value="InterPro"/>
</dbReference>
<dbReference type="OrthoDB" id="1470350at2759"/>
<dbReference type="PRINTS" id="PR00385">
    <property type="entry name" value="P450"/>
</dbReference>
<gene>
    <name evidence="10" type="ORF">BDV98DRAFT_603299</name>
</gene>
<dbReference type="GO" id="GO:0004497">
    <property type="term" value="F:monooxygenase activity"/>
    <property type="evidence" value="ECO:0007669"/>
    <property type="project" value="UniProtKB-KW"/>
</dbReference>
<keyword evidence="4 8" id="KW-0479">Metal-binding</keyword>
<evidence type="ECO:0000256" key="6">
    <source>
        <dbReference type="ARBA" id="ARBA00023004"/>
    </source>
</evidence>
<evidence type="ECO:0000256" key="2">
    <source>
        <dbReference type="ARBA" id="ARBA00010617"/>
    </source>
</evidence>
<dbReference type="Gene3D" id="1.10.630.10">
    <property type="entry name" value="Cytochrome P450"/>
    <property type="match status" value="1"/>
</dbReference>
<dbReference type="InterPro" id="IPR036396">
    <property type="entry name" value="Cyt_P450_sf"/>
</dbReference>
<evidence type="ECO:0000256" key="5">
    <source>
        <dbReference type="ARBA" id="ARBA00023002"/>
    </source>
</evidence>
<dbReference type="InterPro" id="IPR002401">
    <property type="entry name" value="Cyt_P450_E_grp-I"/>
</dbReference>
<dbReference type="InterPro" id="IPR047146">
    <property type="entry name" value="Cyt_P450_E_CYP52_fungi"/>
</dbReference>
<keyword evidence="7 9" id="KW-0503">Monooxygenase</keyword>
<name>A0A5C3QQ59_9AGAR</name>
<feature type="binding site" description="axial binding residue" evidence="8">
    <location>
        <position position="512"/>
    </location>
    <ligand>
        <name>heme</name>
        <dbReference type="ChEBI" id="CHEBI:30413"/>
    </ligand>
    <ligandPart>
        <name>Fe</name>
        <dbReference type="ChEBI" id="CHEBI:18248"/>
    </ligandPart>
</feature>
<comment type="similarity">
    <text evidence="2 9">Belongs to the cytochrome P450 family.</text>
</comment>
<organism evidence="10 11">
    <name type="scientific">Pterulicium gracile</name>
    <dbReference type="NCBI Taxonomy" id="1884261"/>
    <lineage>
        <taxon>Eukaryota</taxon>
        <taxon>Fungi</taxon>
        <taxon>Dikarya</taxon>
        <taxon>Basidiomycota</taxon>
        <taxon>Agaricomycotina</taxon>
        <taxon>Agaricomycetes</taxon>
        <taxon>Agaricomycetidae</taxon>
        <taxon>Agaricales</taxon>
        <taxon>Pleurotineae</taxon>
        <taxon>Pterulaceae</taxon>
        <taxon>Pterulicium</taxon>
    </lineage>
</organism>
<protein>
    <submittedName>
        <fullName evidence="10">Cytochrome P450</fullName>
    </submittedName>
</protein>
<dbReference type="PANTHER" id="PTHR24287">
    <property type="entry name" value="P450, PUTATIVE (EUROFUNG)-RELATED"/>
    <property type="match status" value="1"/>
</dbReference>
<accession>A0A5C3QQ59</accession>
<evidence type="ECO:0000313" key="10">
    <source>
        <dbReference type="EMBL" id="TFL02950.1"/>
    </source>
</evidence>
<dbReference type="InterPro" id="IPR001128">
    <property type="entry name" value="Cyt_P450"/>
</dbReference>
<keyword evidence="5 9" id="KW-0560">Oxidoreductase</keyword>
<evidence type="ECO:0000313" key="11">
    <source>
        <dbReference type="Proteomes" id="UP000305067"/>
    </source>
</evidence>
<dbReference type="Proteomes" id="UP000305067">
    <property type="component" value="Unassembled WGS sequence"/>
</dbReference>
<keyword evidence="11" id="KW-1185">Reference proteome</keyword>
<dbReference type="CDD" id="cd11063">
    <property type="entry name" value="CYP52"/>
    <property type="match status" value="1"/>
</dbReference>
<dbReference type="Pfam" id="PF00067">
    <property type="entry name" value="p450"/>
    <property type="match status" value="1"/>
</dbReference>
<proteinExistence type="inferred from homology"/>
<dbReference type="SUPFAM" id="SSF48264">
    <property type="entry name" value="Cytochrome P450"/>
    <property type="match status" value="1"/>
</dbReference>
<keyword evidence="3 8" id="KW-0349">Heme</keyword>
<sequence length="589" mass="67403">MPVPPGIRYLSQRSPYLLGPPTLFYIAYSFAVEHVNEFQRWHPALVVLGCVMSLPGALTLWCAYESYVNRRDAWANGAVLPPSVGGYWPGNLPRLMKTAGDFKNGYVGNEIQKVTKEYGNTFNFRTLFTDRIFTVEPENIKSVLASQFNDFEKGPVVIRILSGLFGTGVFNSDGDMWKFHRQMTRPFFSKERITDFEIFDIHATETMHKLKSRLKEGFPVDFQDLSGRYTLDSATSYLFGKEVGTLSASLAYPHNSPKHIPLQQSSHPADQFLYAFQETQNISAYRVRFGEEWQLGEFWKDRNVPHLEVIDGFIEPILRDAVRKKQTGEKVEKGGEAETTLLDYLVTKTEDHTTLRDETFNLLVAARDTTSSLLTFVVYMLAEHPDVLRRLREEILDQVGPTNMPTYDDVRVMKFLRAVLNETLRFFAPVPFNIRTCKNATLWASKVPGEKPMFIPAGTRIPYSVLIMHRREDLWGPDAGKWDPDRFIDERVERLTANPFIFLPFNAGPRICLGQQFAYNEASFFLVRLLQNFSEISLALDAVPPEHRPRDEWKDGGEGFHSGQKVWARAHITMYASGGLWVNMKEASY</sequence>
<dbReference type="InterPro" id="IPR017972">
    <property type="entry name" value="Cyt_P450_CS"/>
</dbReference>
<dbReference type="PANTHER" id="PTHR24287:SF1">
    <property type="entry name" value="P450, PUTATIVE (EUROFUNG)-RELATED"/>
    <property type="match status" value="1"/>
</dbReference>
<evidence type="ECO:0000256" key="1">
    <source>
        <dbReference type="ARBA" id="ARBA00001971"/>
    </source>
</evidence>
<evidence type="ECO:0000256" key="9">
    <source>
        <dbReference type="RuleBase" id="RU000461"/>
    </source>
</evidence>
<keyword evidence="6 8" id="KW-0408">Iron</keyword>
<dbReference type="STRING" id="1884261.A0A5C3QQ59"/>
<dbReference type="PROSITE" id="PS00086">
    <property type="entry name" value="CYTOCHROME_P450"/>
    <property type="match status" value="1"/>
</dbReference>
<evidence type="ECO:0000256" key="8">
    <source>
        <dbReference type="PIRSR" id="PIRSR602401-1"/>
    </source>
</evidence>
<dbReference type="EMBL" id="ML178821">
    <property type="protein sequence ID" value="TFL02950.1"/>
    <property type="molecule type" value="Genomic_DNA"/>
</dbReference>
<comment type="cofactor">
    <cofactor evidence="1 8">
        <name>heme</name>
        <dbReference type="ChEBI" id="CHEBI:30413"/>
    </cofactor>
</comment>
<evidence type="ECO:0000256" key="3">
    <source>
        <dbReference type="ARBA" id="ARBA00022617"/>
    </source>
</evidence>
<dbReference type="GO" id="GO:0016705">
    <property type="term" value="F:oxidoreductase activity, acting on paired donors, with incorporation or reduction of molecular oxygen"/>
    <property type="evidence" value="ECO:0007669"/>
    <property type="project" value="InterPro"/>
</dbReference>
<dbReference type="AlphaFoldDB" id="A0A5C3QQ59"/>